<proteinExistence type="predicted"/>
<keyword evidence="12" id="KW-1185">Reference proteome</keyword>
<name>A0A2U1NJ44_ARTAN</name>
<accession>A0A2U1NJ44</accession>
<keyword evidence="5" id="KW-0677">Repeat</keyword>
<dbReference type="PROSITE" id="PS51450">
    <property type="entry name" value="LRR"/>
    <property type="match status" value="1"/>
</dbReference>
<evidence type="ECO:0000256" key="1">
    <source>
        <dbReference type="ARBA" id="ARBA00004479"/>
    </source>
</evidence>
<evidence type="ECO:0000256" key="4">
    <source>
        <dbReference type="ARBA" id="ARBA00022729"/>
    </source>
</evidence>
<dbReference type="Proteomes" id="UP000245207">
    <property type="component" value="Unassembled WGS sequence"/>
</dbReference>
<keyword evidence="3" id="KW-0812">Transmembrane</keyword>
<evidence type="ECO:0000256" key="5">
    <source>
        <dbReference type="ARBA" id="ARBA00022737"/>
    </source>
</evidence>
<keyword evidence="9" id="KW-0325">Glycoprotein</keyword>
<organism evidence="11 12">
    <name type="scientific">Artemisia annua</name>
    <name type="common">Sweet wormwood</name>
    <dbReference type="NCBI Taxonomy" id="35608"/>
    <lineage>
        <taxon>Eukaryota</taxon>
        <taxon>Viridiplantae</taxon>
        <taxon>Streptophyta</taxon>
        <taxon>Embryophyta</taxon>
        <taxon>Tracheophyta</taxon>
        <taxon>Spermatophyta</taxon>
        <taxon>Magnoliopsida</taxon>
        <taxon>eudicotyledons</taxon>
        <taxon>Gunneridae</taxon>
        <taxon>Pentapetalae</taxon>
        <taxon>asterids</taxon>
        <taxon>campanulids</taxon>
        <taxon>Asterales</taxon>
        <taxon>Asteraceae</taxon>
        <taxon>Asteroideae</taxon>
        <taxon>Anthemideae</taxon>
        <taxon>Artemisiinae</taxon>
        <taxon>Artemisia</taxon>
    </lineage>
</organism>
<dbReference type="Pfam" id="PF13855">
    <property type="entry name" value="LRR_8"/>
    <property type="match status" value="1"/>
</dbReference>
<keyword evidence="4" id="KW-0732">Signal</keyword>
<dbReference type="GO" id="GO:0016020">
    <property type="term" value="C:membrane"/>
    <property type="evidence" value="ECO:0007669"/>
    <property type="project" value="UniProtKB-SubCell"/>
</dbReference>
<keyword evidence="8" id="KW-0675">Receptor</keyword>
<dbReference type="FunFam" id="3.80.10.10:FF:000383">
    <property type="entry name" value="Leucine-rich repeat receptor protein kinase EMS1"/>
    <property type="match status" value="1"/>
</dbReference>
<keyword evidence="6" id="KW-1133">Transmembrane helix</keyword>
<dbReference type="InterPro" id="IPR032675">
    <property type="entry name" value="LRR_dom_sf"/>
</dbReference>
<dbReference type="SUPFAM" id="SSF52058">
    <property type="entry name" value="L domain-like"/>
    <property type="match status" value="1"/>
</dbReference>
<feature type="compositionally biased region" description="Polar residues" evidence="10">
    <location>
        <begin position="163"/>
        <end position="180"/>
    </location>
</feature>
<dbReference type="Pfam" id="PF00560">
    <property type="entry name" value="LRR_1"/>
    <property type="match status" value="3"/>
</dbReference>
<keyword evidence="7" id="KW-0472">Membrane</keyword>
<feature type="compositionally biased region" description="Low complexity" evidence="10">
    <location>
        <begin position="151"/>
        <end position="162"/>
    </location>
</feature>
<dbReference type="EMBL" id="PKPP01002728">
    <property type="protein sequence ID" value="PWA73532.1"/>
    <property type="molecule type" value="Genomic_DNA"/>
</dbReference>
<dbReference type="OrthoDB" id="1937783at2759"/>
<evidence type="ECO:0000313" key="12">
    <source>
        <dbReference type="Proteomes" id="UP000245207"/>
    </source>
</evidence>
<evidence type="ECO:0000256" key="7">
    <source>
        <dbReference type="ARBA" id="ARBA00023136"/>
    </source>
</evidence>
<dbReference type="InterPro" id="IPR001611">
    <property type="entry name" value="Leu-rich_rpt"/>
</dbReference>
<gene>
    <name evidence="11" type="ORF">CTI12_AA260520</name>
</gene>
<dbReference type="Gene3D" id="3.80.10.10">
    <property type="entry name" value="Ribonuclease Inhibitor"/>
    <property type="match status" value="2"/>
</dbReference>
<keyword evidence="2" id="KW-0433">Leucine-rich repeat</keyword>
<dbReference type="PANTHER" id="PTHR27000">
    <property type="entry name" value="LEUCINE-RICH REPEAT RECEPTOR-LIKE PROTEIN KINASE FAMILY PROTEIN-RELATED"/>
    <property type="match status" value="1"/>
</dbReference>
<sequence length="466" mass="51207">MSSLIIDVEDHNFESQHIIKMNILAESTHPWPRKFLKKFFSPFAKEVLELEPVQTQRIPGLLGPGAYRPSFYYSTCSGIIPQAHAQPRMMHPPMGMRPGWKGNGFATPTRPAFQSSPLPFIPNSTRQYRTNRGRMKGRMQQPYVWHFQQPVQSSVESSSSQPTGFTPTATKNSRSQQSMLDNVGGEDQKIRKMEHTEPCRCGGSIAKTMTQVAAAASGIPTFLGSFTNLQSLVMSEANLTGPIPSQLGNLSGLVHLDLISNHLVGSIPFSLGELRSLTFLNLSFNQLEGVIPESFGNHSSLVQMYLSGNFLNGMFFLECLYLFNNSLNGSILDFMDCLSLATLYLANNQLSGNLPNTVGQLPNLVNVDVSHNSLDGSLSDFTGCQSQQHLNLSSNRLCGNSPNSSGQVSNLQHIDVSYNSLHGSIPDFTGCPSLTWLDLSSNRFSGNLPNSDILLILMFQTTPLKV</sequence>
<feature type="region of interest" description="Disordered" evidence="10">
    <location>
        <begin position="151"/>
        <end position="181"/>
    </location>
</feature>
<evidence type="ECO:0000256" key="10">
    <source>
        <dbReference type="SAM" id="MobiDB-lite"/>
    </source>
</evidence>
<evidence type="ECO:0000313" key="11">
    <source>
        <dbReference type="EMBL" id="PWA73532.1"/>
    </source>
</evidence>
<dbReference type="AlphaFoldDB" id="A0A2U1NJ44"/>
<evidence type="ECO:0000256" key="6">
    <source>
        <dbReference type="ARBA" id="ARBA00022989"/>
    </source>
</evidence>
<geneLocation type="mitochondrion" evidence="11"/>
<comment type="caution">
    <text evidence="11">The sequence shown here is derived from an EMBL/GenBank/DDBJ whole genome shotgun (WGS) entry which is preliminary data.</text>
</comment>
<evidence type="ECO:0000256" key="2">
    <source>
        <dbReference type="ARBA" id="ARBA00022614"/>
    </source>
</evidence>
<keyword evidence="11" id="KW-0496">Mitochondrion</keyword>
<evidence type="ECO:0000256" key="3">
    <source>
        <dbReference type="ARBA" id="ARBA00022692"/>
    </source>
</evidence>
<comment type="subcellular location">
    <subcellularLocation>
        <location evidence="1">Membrane</location>
        <topology evidence="1">Single-pass type I membrane protein</topology>
    </subcellularLocation>
</comment>
<reference evidence="11 12" key="1">
    <citation type="journal article" date="2018" name="Mol. Plant">
        <title>The genome of Artemisia annua provides insight into the evolution of Asteraceae family and artemisinin biosynthesis.</title>
        <authorList>
            <person name="Shen Q."/>
            <person name="Zhang L."/>
            <person name="Liao Z."/>
            <person name="Wang S."/>
            <person name="Yan T."/>
            <person name="Shi P."/>
            <person name="Liu M."/>
            <person name="Fu X."/>
            <person name="Pan Q."/>
            <person name="Wang Y."/>
            <person name="Lv Z."/>
            <person name="Lu X."/>
            <person name="Zhang F."/>
            <person name="Jiang W."/>
            <person name="Ma Y."/>
            <person name="Chen M."/>
            <person name="Hao X."/>
            <person name="Li L."/>
            <person name="Tang Y."/>
            <person name="Lv G."/>
            <person name="Zhou Y."/>
            <person name="Sun X."/>
            <person name="Brodelius P.E."/>
            <person name="Rose J.K.C."/>
            <person name="Tang K."/>
        </authorList>
    </citation>
    <scope>NUCLEOTIDE SEQUENCE [LARGE SCALE GENOMIC DNA]</scope>
    <source>
        <strain evidence="12">cv. Huhao1</strain>
        <tissue evidence="11">Leaf</tissue>
    </source>
</reference>
<evidence type="ECO:0000256" key="9">
    <source>
        <dbReference type="ARBA" id="ARBA00023180"/>
    </source>
</evidence>
<evidence type="ECO:0000256" key="8">
    <source>
        <dbReference type="ARBA" id="ARBA00023170"/>
    </source>
</evidence>
<dbReference type="PANTHER" id="PTHR27000:SF775">
    <property type="entry name" value="PLANT INTRACELLULAR RAS-GROUP-RELATED LRR PROTEIN 3"/>
    <property type="match status" value="1"/>
</dbReference>
<protein>
    <submittedName>
        <fullName evidence="11">Leucine-rich repeat protein</fullName>
    </submittedName>
</protein>
<dbReference type="STRING" id="35608.A0A2U1NJ44"/>